<gene>
    <name evidence="3" type="primary">EBF2_3</name>
    <name evidence="3" type="ORF">OS493_012114</name>
</gene>
<dbReference type="InterPro" id="IPR032200">
    <property type="entry name" value="COE_DBD"/>
</dbReference>
<dbReference type="Proteomes" id="UP001163046">
    <property type="component" value="Unassembled WGS sequence"/>
</dbReference>
<dbReference type="OrthoDB" id="25246at2759"/>
<evidence type="ECO:0000259" key="2">
    <source>
        <dbReference type="Pfam" id="PF16422"/>
    </source>
</evidence>
<name>A0A9X0A3N4_9CNID</name>
<comment type="subcellular location">
    <subcellularLocation>
        <location evidence="1">Nucleus</location>
    </subcellularLocation>
</comment>
<dbReference type="PANTHER" id="PTHR10747">
    <property type="entry name" value="TRANSCRIPTION FACTOR COE FAMILY MEMBER"/>
    <property type="match status" value="1"/>
</dbReference>
<keyword evidence="4" id="KW-1185">Reference proteome</keyword>
<keyword evidence="1" id="KW-0805">Transcription regulation</keyword>
<evidence type="ECO:0000313" key="3">
    <source>
        <dbReference type="EMBL" id="KAJ7392450.1"/>
    </source>
</evidence>
<accession>A0A9X0A3N4</accession>
<feature type="domain" description="Transcription factor COE DNA-binding" evidence="2">
    <location>
        <begin position="15"/>
        <end position="84"/>
    </location>
</feature>
<dbReference type="GO" id="GO:0008270">
    <property type="term" value="F:zinc ion binding"/>
    <property type="evidence" value="ECO:0007669"/>
    <property type="project" value="UniProtKB-KW"/>
</dbReference>
<feature type="domain" description="Transcription factor COE DNA-binding" evidence="2">
    <location>
        <begin position="123"/>
        <end position="252"/>
    </location>
</feature>
<organism evidence="3 4">
    <name type="scientific">Desmophyllum pertusum</name>
    <dbReference type="NCBI Taxonomy" id="174260"/>
    <lineage>
        <taxon>Eukaryota</taxon>
        <taxon>Metazoa</taxon>
        <taxon>Cnidaria</taxon>
        <taxon>Anthozoa</taxon>
        <taxon>Hexacorallia</taxon>
        <taxon>Scleractinia</taxon>
        <taxon>Caryophylliina</taxon>
        <taxon>Caryophylliidae</taxon>
        <taxon>Desmophyllum</taxon>
    </lineage>
</organism>
<comment type="caution">
    <text evidence="3">The sequence shown here is derived from an EMBL/GenBank/DDBJ whole genome shotgun (WGS) entry which is preliminary data.</text>
</comment>
<dbReference type="Pfam" id="PF16422">
    <property type="entry name" value="COE1_DBD"/>
    <property type="match status" value="2"/>
</dbReference>
<dbReference type="AlphaFoldDB" id="A0A9X0A3N4"/>
<dbReference type="CDD" id="cd11606">
    <property type="entry name" value="COE_DBD"/>
    <property type="match status" value="1"/>
</dbReference>
<keyword evidence="1" id="KW-0804">Transcription</keyword>
<dbReference type="EMBL" id="MU825401">
    <property type="protein sequence ID" value="KAJ7392450.1"/>
    <property type="molecule type" value="Genomic_DNA"/>
</dbReference>
<comment type="similarity">
    <text evidence="1">Belongs to the COE family.</text>
</comment>
<keyword evidence="1" id="KW-0217">Developmental protein</keyword>
<evidence type="ECO:0000256" key="1">
    <source>
        <dbReference type="RuleBase" id="RU004489"/>
    </source>
</evidence>
<dbReference type="GO" id="GO:0003677">
    <property type="term" value="F:DNA binding"/>
    <property type="evidence" value="ECO:0007669"/>
    <property type="project" value="UniProtKB-KW"/>
</dbReference>
<dbReference type="InterPro" id="IPR038173">
    <property type="entry name" value="COE_DBD_sf"/>
</dbReference>
<dbReference type="PROSITE" id="PS01345">
    <property type="entry name" value="COE"/>
    <property type="match status" value="1"/>
</dbReference>
<keyword evidence="1" id="KW-0238">DNA-binding</keyword>
<protein>
    <submittedName>
        <fullName evidence="3">Transcription factor COE2</fullName>
    </submittedName>
</protein>
<keyword evidence="1" id="KW-0862">Zinc</keyword>
<keyword evidence="1" id="KW-0539">Nucleus</keyword>
<dbReference type="GO" id="GO:0006355">
    <property type="term" value="P:regulation of DNA-templated transcription"/>
    <property type="evidence" value="ECO:0007669"/>
    <property type="project" value="InterPro"/>
</dbReference>
<reference evidence="3" key="1">
    <citation type="submission" date="2023-01" db="EMBL/GenBank/DDBJ databases">
        <title>Genome assembly of the deep-sea coral Lophelia pertusa.</title>
        <authorList>
            <person name="Herrera S."/>
            <person name="Cordes E."/>
        </authorList>
    </citation>
    <scope>NUCLEOTIDE SEQUENCE</scope>
    <source>
        <strain evidence="3">USNM1676648</strain>
        <tissue evidence="3">Polyp</tissue>
    </source>
</reference>
<dbReference type="InterPro" id="IPR003523">
    <property type="entry name" value="Transcription_factor_COE"/>
</dbReference>
<sequence>MQEHSVTSPLKEESVGWMQPATMDSNQVASGCSLARAHFEKQPPSNLRKSNFFHFVLAFYDRTGQAVEIERAVFVGFIEHLRIRRMSEMALRTDFSFSTAMVSVSCSLGHVCLCVHLTVAEVCMGIRSEQDIFIRLVNSATKQPIVYEGQDKNPEMCRVLMTHEVMCSRCCEKKSCGNKNETPSDPVVVDRFFLKFFLKCNQNCLKNAGNPRDMRRFQVHVSSSPDPVAGMLACSDNMFVHNNSKHGRKSRKVESAYAYPSIKAICPNEDGQLVELMLW</sequence>
<dbReference type="GO" id="GO:0005634">
    <property type="term" value="C:nucleus"/>
    <property type="evidence" value="ECO:0007669"/>
    <property type="project" value="UniProtKB-SubCell"/>
</dbReference>
<keyword evidence="1" id="KW-0479">Metal-binding</keyword>
<proteinExistence type="inferred from homology"/>
<dbReference type="FunFam" id="2.60.40.3180:FF:000004">
    <property type="entry name" value="Transcription factor COE1"/>
    <property type="match status" value="1"/>
</dbReference>
<evidence type="ECO:0000313" key="4">
    <source>
        <dbReference type="Proteomes" id="UP001163046"/>
    </source>
</evidence>
<dbReference type="InterPro" id="IPR018350">
    <property type="entry name" value="Transcription_factor_COE_CS"/>
</dbReference>
<keyword evidence="1" id="KW-0863">Zinc-finger</keyword>
<dbReference type="Gene3D" id="2.60.40.3180">
    <property type="entry name" value="Transcription factor COE1, DNA-binding domain"/>
    <property type="match status" value="1"/>
</dbReference>